<evidence type="ECO:0000256" key="4">
    <source>
        <dbReference type="ARBA" id="ARBA00022490"/>
    </source>
</evidence>
<keyword evidence="4 13" id="KW-0963">Cytoplasm</keyword>
<dbReference type="UniPathway" id="UPA00392"/>
<evidence type="ECO:0000256" key="9">
    <source>
        <dbReference type="ARBA" id="ARBA00061210"/>
    </source>
</evidence>
<dbReference type="Gene3D" id="2.40.10.240">
    <property type="entry name" value="QueA-like"/>
    <property type="match status" value="1"/>
</dbReference>
<dbReference type="InterPro" id="IPR036100">
    <property type="entry name" value="QueA_sf"/>
</dbReference>
<evidence type="ECO:0000256" key="3">
    <source>
        <dbReference type="ARBA" id="ARBA00011245"/>
    </source>
</evidence>
<comment type="function">
    <text evidence="13">Transfers and isomerizes the ribose moiety from AdoMet to the 7-aminomethyl group of 7-deazaguanine (preQ1-tRNA) to give epoxyqueuosine (oQ-tRNA).</text>
</comment>
<evidence type="ECO:0000256" key="1">
    <source>
        <dbReference type="ARBA" id="ARBA00004496"/>
    </source>
</evidence>
<organism evidence="14 15">
    <name type="scientific">Alicyclobacillus ferrooxydans</name>
    <dbReference type="NCBI Taxonomy" id="471514"/>
    <lineage>
        <taxon>Bacteria</taxon>
        <taxon>Bacillati</taxon>
        <taxon>Bacillota</taxon>
        <taxon>Bacilli</taxon>
        <taxon>Bacillales</taxon>
        <taxon>Alicyclobacillaceae</taxon>
        <taxon>Alicyclobacillus</taxon>
    </lineage>
</organism>
<evidence type="ECO:0000256" key="8">
    <source>
        <dbReference type="ARBA" id="ARBA00052751"/>
    </source>
</evidence>
<dbReference type="GO" id="GO:0005737">
    <property type="term" value="C:cytoplasm"/>
    <property type="evidence" value="ECO:0007669"/>
    <property type="project" value="UniProtKB-SubCell"/>
</dbReference>
<dbReference type="PATRIC" id="fig|471514.4.peg.4586"/>
<dbReference type="AlphaFoldDB" id="A0A0P9EHU2"/>
<keyword evidence="6 13" id="KW-0949">S-adenosyl-L-methionine</keyword>
<dbReference type="Gene3D" id="3.40.1780.10">
    <property type="entry name" value="QueA-like"/>
    <property type="match status" value="1"/>
</dbReference>
<dbReference type="EC" id="2.4.99.17" evidence="10 13"/>
<dbReference type="PANTHER" id="PTHR30307:SF0">
    <property type="entry name" value="S-ADENOSYLMETHIONINE:TRNA RIBOSYLTRANSFERASE-ISOMERASE"/>
    <property type="match status" value="1"/>
</dbReference>
<comment type="caution">
    <text evidence="14">The sequence shown here is derived from an EMBL/GenBank/DDBJ whole genome shotgun (WGS) entry which is preliminary data.</text>
</comment>
<comment type="pathway">
    <text evidence="2 13">tRNA modification; tRNA-queuosine biosynthesis.</text>
</comment>
<dbReference type="OrthoDB" id="9805933at2"/>
<dbReference type="InterPro" id="IPR042118">
    <property type="entry name" value="QueA_dom1"/>
</dbReference>
<protein>
    <recommendedName>
        <fullName evidence="11 13">S-adenosylmethionine:tRNA ribosyltransferase-isomerase</fullName>
        <ecNumber evidence="10 13">2.4.99.17</ecNumber>
    </recommendedName>
    <alternativeName>
        <fullName evidence="12 13">Queuosine biosynthesis protein QueA</fullName>
    </alternativeName>
</protein>
<keyword evidence="5 13" id="KW-0808">Transferase</keyword>
<proteinExistence type="inferred from homology"/>
<comment type="subunit">
    <text evidence="3 13">Monomer.</text>
</comment>
<evidence type="ECO:0000313" key="15">
    <source>
        <dbReference type="Proteomes" id="UP000050482"/>
    </source>
</evidence>
<dbReference type="SUPFAM" id="SSF111337">
    <property type="entry name" value="QueA-like"/>
    <property type="match status" value="1"/>
</dbReference>
<evidence type="ECO:0000256" key="10">
    <source>
        <dbReference type="ARBA" id="ARBA00066503"/>
    </source>
</evidence>
<dbReference type="NCBIfam" id="NF001140">
    <property type="entry name" value="PRK00147.1"/>
    <property type="match status" value="1"/>
</dbReference>
<comment type="subcellular location">
    <subcellularLocation>
        <location evidence="1 13">Cytoplasm</location>
    </subcellularLocation>
</comment>
<keyword evidence="15" id="KW-1185">Reference proteome</keyword>
<dbReference type="RefSeq" id="WP_054970630.1">
    <property type="nucleotide sequence ID" value="NZ_LJCO01000079.1"/>
</dbReference>
<evidence type="ECO:0000256" key="12">
    <source>
        <dbReference type="ARBA" id="ARBA00076160"/>
    </source>
</evidence>
<keyword evidence="7 13" id="KW-0671">Queuosine biosynthesis</keyword>
<dbReference type="STRING" id="471514.AN477_18350"/>
<accession>A0A0P9EHU2</accession>
<dbReference type="NCBIfam" id="TIGR00113">
    <property type="entry name" value="queA"/>
    <property type="match status" value="1"/>
</dbReference>
<sequence>MYQRKTSDLRVEDFDYALPDELIAQHPLEDRDASRLMVLDPVVETIEHRTFRDIVRYLNAGDVLVFNNSKVLPARLYGKKEDTGANVELLLTKRLGPYEWEAMAKPAKRLREGHVVIFPSNHGLEGSGTDVLGQAVVAGVEEDGIRRLRFTLSGSMEEFLYEIGQMPLPPYIHEPLREADRYQTVYAKDEGSVAAPTAGLHFTESLLDSLREKGVDLQFVTLHVGIGTFRPVTVDRVEDHHMHSETYYVDPTVADAVNRAKREGRRVIAVGTTALRTLESAGQSGEVHPGHGDTDIFIYPGYQFQVIDALITNFHLPKSTLIMLVSALMGTEFTKRVYEAAVRERYRFFSFGDAMFITRKGQSE</sequence>
<evidence type="ECO:0000256" key="7">
    <source>
        <dbReference type="ARBA" id="ARBA00022785"/>
    </source>
</evidence>
<dbReference type="InterPro" id="IPR042119">
    <property type="entry name" value="QueA_dom2"/>
</dbReference>
<evidence type="ECO:0000256" key="13">
    <source>
        <dbReference type="HAMAP-Rule" id="MF_00113"/>
    </source>
</evidence>
<dbReference type="InterPro" id="IPR003699">
    <property type="entry name" value="QueA"/>
</dbReference>
<evidence type="ECO:0000256" key="5">
    <source>
        <dbReference type="ARBA" id="ARBA00022679"/>
    </source>
</evidence>
<evidence type="ECO:0000256" key="6">
    <source>
        <dbReference type="ARBA" id="ARBA00022691"/>
    </source>
</evidence>
<dbReference type="PANTHER" id="PTHR30307">
    <property type="entry name" value="S-ADENOSYLMETHIONINE:TRNA RIBOSYLTRANSFERASE-ISOMERASE"/>
    <property type="match status" value="1"/>
</dbReference>
<dbReference type="GO" id="GO:0008616">
    <property type="term" value="P:tRNA queuosine(34) biosynthetic process"/>
    <property type="evidence" value="ECO:0007669"/>
    <property type="project" value="UniProtKB-UniRule"/>
</dbReference>
<dbReference type="HAMAP" id="MF_00113">
    <property type="entry name" value="QueA"/>
    <property type="match status" value="1"/>
</dbReference>
<dbReference type="FunFam" id="3.40.1780.10:FF:000001">
    <property type="entry name" value="S-adenosylmethionine:tRNA ribosyltransferase-isomerase"/>
    <property type="match status" value="1"/>
</dbReference>
<dbReference type="EMBL" id="LJCO01000079">
    <property type="protein sequence ID" value="KPV42272.1"/>
    <property type="molecule type" value="Genomic_DNA"/>
</dbReference>
<comment type="similarity">
    <text evidence="9 13">Belongs to the QueA family.</text>
</comment>
<dbReference type="Proteomes" id="UP000050482">
    <property type="component" value="Unassembled WGS sequence"/>
</dbReference>
<evidence type="ECO:0000256" key="11">
    <source>
        <dbReference type="ARBA" id="ARBA00069325"/>
    </source>
</evidence>
<dbReference type="Pfam" id="PF02547">
    <property type="entry name" value="Queuosine_synth"/>
    <property type="match status" value="1"/>
</dbReference>
<comment type="catalytic activity">
    <reaction evidence="8 13">
        <text>7-aminomethyl-7-carbaguanosine(34) in tRNA + S-adenosyl-L-methionine = epoxyqueuosine(34) in tRNA + adenine + L-methionine + 2 H(+)</text>
        <dbReference type="Rhea" id="RHEA:32155"/>
        <dbReference type="Rhea" id="RHEA-COMP:10342"/>
        <dbReference type="Rhea" id="RHEA-COMP:18582"/>
        <dbReference type="ChEBI" id="CHEBI:15378"/>
        <dbReference type="ChEBI" id="CHEBI:16708"/>
        <dbReference type="ChEBI" id="CHEBI:57844"/>
        <dbReference type="ChEBI" id="CHEBI:59789"/>
        <dbReference type="ChEBI" id="CHEBI:82833"/>
        <dbReference type="ChEBI" id="CHEBI:194443"/>
        <dbReference type="EC" id="2.4.99.17"/>
    </reaction>
</comment>
<reference evidence="14 15" key="1">
    <citation type="submission" date="2015-09" db="EMBL/GenBank/DDBJ databases">
        <title>Draft genome sequence of Alicyclobacillus ferrooxydans DSM 22381.</title>
        <authorList>
            <person name="Hemp J."/>
        </authorList>
    </citation>
    <scope>NUCLEOTIDE SEQUENCE [LARGE SCALE GENOMIC DNA]</scope>
    <source>
        <strain evidence="14 15">TC-34</strain>
    </source>
</reference>
<evidence type="ECO:0000256" key="2">
    <source>
        <dbReference type="ARBA" id="ARBA00004691"/>
    </source>
</evidence>
<dbReference type="FunFam" id="2.40.10.240:FF:000002">
    <property type="entry name" value="S-adenosylmethionine:tRNA ribosyltransferase-isomerase"/>
    <property type="match status" value="1"/>
</dbReference>
<evidence type="ECO:0000313" key="14">
    <source>
        <dbReference type="EMBL" id="KPV42272.1"/>
    </source>
</evidence>
<name>A0A0P9EHU2_9BACL</name>
<gene>
    <name evidence="13" type="primary">queA</name>
    <name evidence="14" type="ORF">AN477_18350</name>
</gene>
<dbReference type="GO" id="GO:0051075">
    <property type="term" value="F:S-adenosylmethionine:tRNA ribosyltransferase-isomerase activity"/>
    <property type="evidence" value="ECO:0007669"/>
    <property type="project" value="UniProtKB-EC"/>
</dbReference>